<evidence type="ECO:0000259" key="1">
    <source>
        <dbReference type="Pfam" id="PF01719"/>
    </source>
</evidence>
<dbReference type="GO" id="GO:0003677">
    <property type="term" value="F:DNA binding"/>
    <property type="evidence" value="ECO:0007669"/>
    <property type="project" value="InterPro"/>
</dbReference>
<comment type="caution">
    <text evidence="3">The sequence shown here is derived from an EMBL/GenBank/DDBJ whole genome shotgun (WGS) entry which is preliminary data.</text>
</comment>
<feature type="domain" description="Replication protein RepB C-terminal" evidence="2">
    <location>
        <begin position="136"/>
        <end position="190"/>
    </location>
</feature>
<dbReference type="Proteomes" id="UP000019243">
    <property type="component" value="Unassembled WGS sequence"/>
</dbReference>
<name>W7D2V3_9LIST</name>
<dbReference type="Pfam" id="PF21861">
    <property type="entry name" value="RepB_C"/>
    <property type="match status" value="1"/>
</dbReference>
<proteinExistence type="predicted"/>
<keyword evidence="4" id="KW-1185">Reference proteome</keyword>
<dbReference type="GO" id="GO:0003916">
    <property type="term" value="F:DNA topoisomerase activity"/>
    <property type="evidence" value="ECO:0007669"/>
    <property type="project" value="InterPro"/>
</dbReference>
<dbReference type="Gene3D" id="3.40.1310.30">
    <property type="match status" value="1"/>
</dbReference>
<dbReference type="InterPro" id="IPR002631">
    <property type="entry name" value="Plasmid_rep_OBD"/>
</dbReference>
<gene>
    <name evidence="3" type="ORF">BCAMP_06827</name>
</gene>
<evidence type="ECO:0000259" key="2">
    <source>
        <dbReference type="Pfam" id="PF21861"/>
    </source>
</evidence>
<dbReference type="EMBL" id="AODH01000025">
    <property type="protein sequence ID" value="EUJ39628.1"/>
    <property type="molecule type" value="Genomic_DNA"/>
</dbReference>
<reference evidence="3 4" key="1">
    <citation type="submission" date="2012-12" db="EMBL/GenBank/DDBJ databases">
        <title>Novel taxa of Listeriaceae from agricultural environments in the United States.</title>
        <authorList>
            <person name="den Bakker H.C."/>
            <person name="Allred A."/>
            <person name="Warchocki S."/>
            <person name="Wright E.M."/>
            <person name="Burrell A."/>
            <person name="Nightingale K.K."/>
            <person name="Kephart D."/>
            <person name="Wiedmann M."/>
        </authorList>
    </citation>
    <scope>NUCLEOTIDE SEQUENCE [LARGE SCALE GENOMIC DNA]</scope>
    <source>
        <strain evidence="3 4">FSL F6-1037</strain>
    </source>
</reference>
<protein>
    <submittedName>
        <fullName evidence="3">RepB</fullName>
    </submittedName>
</protein>
<dbReference type="InterPro" id="IPR053923">
    <property type="entry name" value="RepB_C"/>
</dbReference>
<dbReference type="Pfam" id="PF01719">
    <property type="entry name" value="Rep_OBD"/>
    <property type="match status" value="1"/>
</dbReference>
<sequence>MHNKKKNAGLRARNWTLIIYLDSAPENWKEILTETGVPWAHSPLHDKDVDVNGCILKPHYHVVIKFSLLKSYQQMLKLTGKLRAPNPQVCVSLVGSVVHFTHSNKSDKEKYQYDQQEIESYNGLDIEELLKPTKTEMNEILKEIRAFIIENDIQEFWRLCQYADKETSNWSRVINTKHTLINQFVTSYRHSRDKRKEVLQVDEIQLESALCLPTITTIEEYKKSQKNAELQALGVKEYQESYECQYSVQV</sequence>
<dbReference type="AlphaFoldDB" id="W7D2V3"/>
<feature type="domain" description="Plasmid replication protein origin binding" evidence="1">
    <location>
        <begin position="11"/>
        <end position="127"/>
    </location>
</feature>
<dbReference type="GO" id="GO:0006260">
    <property type="term" value="P:DNA replication"/>
    <property type="evidence" value="ECO:0007669"/>
    <property type="project" value="InterPro"/>
</dbReference>
<evidence type="ECO:0000313" key="4">
    <source>
        <dbReference type="Proteomes" id="UP000019243"/>
    </source>
</evidence>
<dbReference type="GO" id="GO:0005727">
    <property type="term" value="C:extrachromosomal circular DNA"/>
    <property type="evidence" value="ECO:0007669"/>
    <property type="project" value="InterPro"/>
</dbReference>
<accession>W7D2V3</accession>
<evidence type="ECO:0000313" key="3">
    <source>
        <dbReference type="EMBL" id="EUJ39628.1"/>
    </source>
</evidence>
<organism evidence="3 4">
    <name type="scientific">Brochothrix campestris FSL F6-1037</name>
    <dbReference type="NCBI Taxonomy" id="1265861"/>
    <lineage>
        <taxon>Bacteria</taxon>
        <taxon>Bacillati</taxon>
        <taxon>Bacillota</taxon>
        <taxon>Bacilli</taxon>
        <taxon>Bacillales</taxon>
        <taxon>Listeriaceae</taxon>
        <taxon>Brochothrix</taxon>
    </lineage>
</organism>
<dbReference type="STRING" id="1265861.BCAMP_06827"/>